<gene>
    <name evidence="2" type="ORF">GUJ93_ZPchr0014g46586</name>
</gene>
<reference evidence="2" key="2">
    <citation type="submission" date="2021-02" db="EMBL/GenBank/DDBJ databases">
        <authorList>
            <person name="Kimball J.A."/>
            <person name="Haas M.W."/>
            <person name="Macchietto M."/>
            <person name="Kono T."/>
            <person name="Duquette J."/>
            <person name="Shao M."/>
        </authorList>
    </citation>
    <scope>NUCLEOTIDE SEQUENCE</scope>
    <source>
        <tissue evidence="2">Fresh leaf tissue</tissue>
    </source>
</reference>
<feature type="compositionally biased region" description="Acidic residues" evidence="1">
    <location>
        <begin position="188"/>
        <end position="208"/>
    </location>
</feature>
<evidence type="ECO:0000313" key="3">
    <source>
        <dbReference type="Proteomes" id="UP000729402"/>
    </source>
</evidence>
<sequence length="218" mass="24046">MRRASARPHAAGCARPHACARVLRPSPARRLDRVMRRRPPVRTLAPAPYAFASTPYAPHVVVPAPATSNHSSPVDLQLRRSIAAPAPPHASACIAIPSPLRAARRRPYRRAHKRPPRLASVHPHTPRTFLSTLEHSPEPSELALAGNPPEPNSIATVRPQILLIPFSIPWDVNPDDNDDHSNINYDDIIIDDEQDGAGLDDDQDEDPEEIKPMPDDEE</sequence>
<feature type="compositionally biased region" description="Basic and acidic residues" evidence="1">
    <location>
        <begin position="209"/>
        <end position="218"/>
    </location>
</feature>
<evidence type="ECO:0000313" key="2">
    <source>
        <dbReference type="EMBL" id="KAG8082906.1"/>
    </source>
</evidence>
<feature type="region of interest" description="Disordered" evidence="1">
    <location>
        <begin position="175"/>
        <end position="218"/>
    </location>
</feature>
<dbReference type="AlphaFoldDB" id="A0A8J5W0S0"/>
<feature type="compositionally biased region" description="Basic residues" evidence="1">
    <location>
        <begin position="104"/>
        <end position="116"/>
    </location>
</feature>
<feature type="region of interest" description="Disordered" evidence="1">
    <location>
        <begin position="104"/>
        <end position="153"/>
    </location>
</feature>
<name>A0A8J5W0S0_ZIZPA</name>
<comment type="caution">
    <text evidence="2">The sequence shown here is derived from an EMBL/GenBank/DDBJ whole genome shotgun (WGS) entry which is preliminary data.</text>
</comment>
<dbReference type="Proteomes" id="UP000729402">
    <property type="component" value="Unassembled WGS sequence"/>
</dbReference>
<evidence type="ECO:0000256" key="1">
    <source>
        <dbReference type="SAM" id="MobiDB-lite"/>
    </source>
</evidence>
<reference evidence="2" key="1">
    <citation type="journal article" date="2021" name="bioRxiv">
        <title>Whole Genome Assembly and Annotation of Northern Wild Rice, Zizania palustris L., Supports a Whole Genome Duplication in the Zizania Genus.</title>
        <authorList>
            <person name="Haas M."/>
            <person name="Kono T."/>
            <person name="Macchietto M."/>
            <person name="Millas R."/>
            <person name="McGilp L."/>
            <person name="Shao M."/>
            <person name="Duquette J."/>
            <person name="Hirsch C.N."/>
            <person name="Kimball J."/>
        </authorList>
    </citation>
    <scope>NUCLEOTIDE SEQUENCE</scope>
    <source>
        <tissue evidence="2">Fresh leaf tissue</tissue>
    </source>
</reference>
<accession>A0A8J5W0S0</accession>
<organism evidence="2 3">
    <name type="scientific">Zizania palustris</name>
    <name type="common">Northern wild rice</name>
    <dbReference type="NCBI Taxonomy" id="103762"/>
    <lineage>
        <taxon>Eukaryota</taxon>
        <taxon>Viridiplantae</taxon>
        <taxon>Streptophyta</taxon>
        <taxon>Embryophyta</taxon>
        <taxon>Tracheophyta</taxon>
        <taxon>Spermatophyta</taxon>
        <taxon>Magnoliopsida</taxon>
        <taxon>Liliopsida</taxon>
        <taxon>Poales</taxon>
        <taxon>Poaceae</taxon>
        <taxon>BOP clade</taxon>
        <taxon>Oryzoideae</taxon>
        <taxon>Oryzeae</taxon>
        <taxon>Zizaniinae</taxon>
        <taxon>Zizania</taxon>
    </lineage>
</organism>
<keyword evidence="3" id="KW-1185">Reference proteome</keyword>
<protein>
    <submittedName>
        <fullName evidence="2">Uncharacterized protein</fullName>
    </submittedName>
</protein>
<dbReference type="EMBL" id="JAAALK010000086">
    <property type="protein sequence ID" value="KAG8082906.1"/>
    <property type="molecule type" value="Genomic_DNA"/>
</dbReference>
<proteinExistence type="predicted"/>